<reference evidence="1 2" key="1">
    <citation type="submission" date="2017-07" db="EMBL/GenBank/DDBJ databases">
        <title>Bifidobacterium novel species.</title>
        <authorList>
            <person name="Lugli G.A."/>
            <person name="Milani C."/>
            <person name="Duranti S."/>
            <person name="Mangifesta M."/>
        </authorList>
    </citation>
    <scope>NUCLEOTIDE SEQUENCE [LARGE SCALE GENOMIC DNA]</scope>
    <source>
        <strain evidence="2">Uis1B</strain>
    </source>
</reference>
<gene>
    <name evidence="1" type="ORF">Uis1B_0746</name>
</gene>
<comment type="caution">
    <text evidence="1">The sequence shown here is derived from an EMBL/GenBank/DDBJ whole genome shotgun (WGS) entry which is preliminary data.</text>
</comment>
<dbReference type="Proteomes" id="UP000235050">
    <property type="component" value="Unassembled WGS sequence"/>
</dbReference>
<evidence type="ECO:0000313" key="1">
    <source>
        <dbReference type="EMBL" id="PLS31405.1"/>
    </source>
</evidence>
<dbReference type="EMBL" id="NMWU01000011">
    <property type="protein sequence ID" value="PLS31405.1"/>
    <property type="molecule type" value="Genomic_DNA"/>
</dbReference>
<organism evidence="1 2">
    <name type="scientific">Bifidobacterium margollesii</name>
    <dbReference type="NCBI Taxonomy" id="2020964"/>
    <lineage>
        <taxon>Bacteria</taxon>
        <taxon>Bacillati</taxon>
        <taxon>Actinomycetota</taxon>
        <taxon>Actinomycetes</taxon>
        <taxon>Bifidobacteriales</taxon>
        <taxon>Bifidobacteriaceae</taxon>
        <taxon>Bifidobacterium</taxon>
    </lineage>
</organism>
<protein>
    <submittedName>
        <fullName evidence="1">Uncharacterized protein</fullName>
    </submittedName>
</protein>
<dbReference type="RefSeq" id="WP_279324930.1">
    <property type="nucleotide sequence ID" value="NZ_NMWU01000011.1"/>
</dbReference>
<sequence length="41" mass="4268">MQNTEYTKPSMTVITLAGADIVRTSAGDTDVPWPGTGVSAK</sequence>
<proteinExistence type="predicted"/>
<dbReference type="AlphaFoldDB" id="A0A2N5JB26"/>
<name>A0A2N5JB26_9BIFI</name>
<evidence type="ECO:0000313" key="2">
    <source>
        <dbReference type="Proteomes" id="UP000235050"/>
    </source>
</evidence>
<keyword evidence="2" id="KW-1185">Reference proteome</keyword>
<accession>A0A2N5JB26</accession>